<dbReference type="EMBL" id="MT143884">
    <property type="protein sequence ID" value="QJB04514.1"/>
    <property type="molecule type" value="Genomic_DNA"/>
</dbReference>
<proteinExistence type="predicted"/>
<sequence>MMADLGPVIDISELEKNLEGIEMPDDLRKILERYIELYRVAQRCNDDILFGGRFVKVSSSFPLWFDSSGSLFGNNVSLEDIIGEWGSMSLHGAPVRWSACYECPNEEDMISKLEAFLKPLEDAGWCISATRKSKKKYEIYCLVSDEAMMTGVKRAGDEAFFTRFFGFKTRSEYD</sequence>
<dbReference type="AlphaFoldDB" id="A0A6M3M028"/>
<accession>A0A6M3M028</accession>
<name>A0A6M3M028_9ZZZZ</name>
<dbReference type="EMBL" id="MT143630">
    <property type="protein sequence ID" value="QJA99132.1"/>
    <property type="molecule type" value="Genomic_DNA"/>
</dbReference>
<gene>
    <name evidence="1" type="ORF">MM171A01309_0019</name>
    <name evidence="2" type="ORF">MM171B00234_0015</name>
</gene>
<reference evidence="1" key="1">
    <citation type="submission" date="2020-03" db="EMBL/GenBank/DDBJ databases">
        <title>The deep terrestrial virosphere.</title>
        <authorList>
            <person name="Holmfeldt K."/>
            <person name="Nilsson E."/>
            <person name="Simone D."/>
            <person name="Lopez-Fernandez M."/>
            <person name="Wu X."/>
            <person name="de Brujin I."/>
            <person name="Lundin D."/>
            <person name="Andersson A."/>
            <person name="Bertilsson S."/>
            <person name="Dopson M."/>
        </authorList>
    </citation>
    <scope>NUCLEOTIDE SEQUENCE</scope>
    <source>
        <strain evidence="1">MM171A01309</strain>
        <strain evidence="2">MM171B00234</strain>
    </source>
</reference>
<protein>
    <submittedName>
        <fullName evidence="1">Uncharacterized protein</fullName>
    </submittedName>
</protein>
<evidence type="ECO:0000313" key="1">
    <source>
        <dbReference type="EMBL" id="QJA99132.1"/>
    </source>
</evidence>
<organism evidence="1">
    <name type="scientific">viral metagenome</name>
    <dbReference type="NCBI Taxonomy" id="1070528"/>
    <lineage>
        <taxon>unclassified sequences</taxon>
        <taxon>metagenomes</taxon>
        <taxon>organismal metagenomes</taxon>
    </lineage>
</organism>
<evidence type="ECO:0000313" key="2">
    <source>
        <dbReference type="EMBL" id="QJB04514.1"/>
    </source>
</evidence>